<comment type="caution">
    <text evidence="1">The sequence shown here is derived from an EMBL/GenBank/DDBJ whole genome shotgun (WGS) entry which is preliminary data.</text>
</comment>
<dbReference type="InterPro" id="IPR039750">
    <property type="entry name" value="DRC1/DRC2"/>
</dbReference>
<accession>A0A7K4U9B0</accession>
<dbReference type="GO" id="GO:0003352">
    <property type="term" value="P:regulation of cilium movement"/>
    <property type="evidence" value="ECO:0007669"/>
    <property type="project" value="TreeGrafter"/>
</dbReference>
<gene>
    <name evidence="1" type="primary">Drc1_0</name>
    <name evidence="1" type="ORF">SINWEB_R08654</name>
</gene>
<dbReference type="GO" id="GO:0070286">
    <property type="term" value="P:axonemal dynein complex assembly"/>
    <property type="evidence" value="ECO:0007669"/>
    <property type="project" value="InterPro"/>
</dbReference>
<proteinExistence type="predicted"/>
<dbReference type="AlphaFoldDB" id="A0A7K4U9B0"/>
<reference evidence="1 2" key="1">
    <citation type="submission" date="2019-09" db="EMBL/GenBank/DDBJ databases">
        <title>Bird 10,000 Genomes (B10K) Project - Family phase.</title>
        <authorList>
            <person name="Zhang G."/>
        </authorList>
    </citation>
    <scope>NUCLEOTIDE SEQUENCE [LARGE SCALE GENOMIC DNA]</scope>
    <source>
        <strain evidence="1">B10K-DU-002-08</strain>
        <tissue evidence="1">Muscle</tissue>
    </source>
</reference>
<feature type="non-terminal residue" evidence="1">
    <location>
        <position position="1"/>
    </location>
</feature>
<dbReference type="OrthoDB" id="10260459at2759"/>
<dbReference type="PANTHER" id="PTHR21625">
    <property type="entry name" value="NYD-SP28 PROTEIN"/>
    <property type="match status" value="1"/>
</dbReference>
<name>A0A7K4U9B0_9SYLV</name>
<dbReference type="GO" id="GO:0060285">
    <property type="term" value="P:cilium-dependent cell motility"/>
    <property type="evidence" value="ECO:0007669"/>
    <property type="project" value="TreeGrafter"/>
</dbReference>
<protein>
    <submittedName>
        <fullName evidence="1">DRC1 protein</fullName>
    </submittedName>
</protein>
<keyword evidence="2" id="KW-1185">Reference proteome</keyword>
<evidence type="ECO:0000313" key="2">
    <source>
        <dbReference type="Proteomes" id="UP000580691"/>
    </source>
</evidence>
<dbReference type="PANTHER" id="PTHR21625:SF1">
    <property type="entry name" value="DYNEIN REGULATORY COMPLEX PROTEIN 1"/>
    <property type="match status" value="1"/>
</dbReference>
<dbReference type="GO" id="GO:0005858">
    <property type="term" value="C:axonemal dynein complex"/>
    <property type="evidence" value="ECO:0007669"/>
    <property type="project" value="InterPro"/>
</dbReference>
<dbReference type="EMBL" id="VXBN01009778">
    <property type="protein sequence ID" value="NWR06163.1"/>
    <property type="molecule type" value="Genomic_DNA"/>
</dbReference>
<sequence>QSLESELGRVTGLFQETQNRTRDLVRRSSERFRQVWLLNEEEAKALVCRVLDADRIIHVQQLGMPWEEPSLGFMDNAGPLGGRREKKDAAQVAARLLEGGIRGFLGIFLPGKGSPVSLGSLGFPSWGLPGVAGPFRRIFPPRF</sequence>
<dbReference type="Proteomes" id="UP000580691">
    <property type="component" value="Unassembled WGS sequence"/>
</dbReference>
<evidence type="ECO:0000313" key="1">
    <source>
        <dbReference type="EMBL" id="NWR06163.1"/>
    </source>
</evidence>
<feature type="non-terminal residue" evidence="1">
    <location>
        <position position="143"/>
    </location>
</feature>
<organism evidence="1 2">
    <name type="scientific">Sinosuthora webbiana</name>
    <dbReference type="NCBI Taxonomy" id="337173"/>
    <lineage>
        <taxon>Eukaryota</taxon>
        <taxon>Metazoa</taxon>
        <taxon>Chordata</taxon>
        <taxon>Craniata</taxon>
        <taxon>Vertebrata</taxon>
        <taxon>Euteleostomi</taxon>
        <taxon>Archelosauria</taxon>
        <taxon>Archosauria</taxon>
        <taxon>Dinosauria</taxon>
        <taxon>Saurischia</taxon>
        <taxon>Theropoda</taxon>
        <taxon>Coelurosauria</taxon>
        <taxon>Aves</taxon>
        <taxon>Neognathae</taxon>
        <taxon>Neoaves</taxon>
        <taxon>Telluraves</taxon>
        <taxon>Australaves</taxon>
        <taxon>Passeriformes</taxon>
        <taxon>Sylvioidea</taxon>
        <taxon>Sylviidae</taxon>
        <taxon>Sinosuthora</taxon>
    </lineage>
</organism>